<dbReference type="Gene3D" id="3.40.50.2300">
    <property type="match status" value="1"/>
</dbReference>
<dbReference type="EC" id="2.7.7.65" evidence="2"/>
<dbReference type="SUPFAM" id="SSF55073">
    <property type="entry name" value="Nucleotide cyclase"/>
    <property type="match status" value="1"/>
</dbReference>
<dbReference type="PROSITE" id="PS50110">
    <property type="entry name" value="RESPONSE_REGULATORY"/>
    <property type="match status" value="1"/>
</dbReference>
<dbReference type="NCBIfam" id="TIGR00254">
    <property type="entry name" value="GGDEF"/>
    <property type="match status" value="1"/>
</dbReference>
<dbReference type="Pfam" id="PF00990">
    <property type="entry name" value="GGDEF"/>
    <property type="match status" value="1"/>
</dbReference>
<dbReference type="CDD" id="cd00130">
    <property type="entry name" value="PAS"/>
    <property type="match status" value="1"/>
</dbReference>
<protein>
    <recommendedName>
        <fullName evidence="2">diguanylate cyclase</fullName>
        <ecNumber evidence="2">2.7.7.65</ecNumber>
    </recommendedName>
</protein>
<evidence type="ECO:0000313" key="11">
    <source>
        <dbReference type="Proteomes" id="UP000434044"/>
    </source>
</evidence>
<dbReference type="FunFam" id="3.30.70.270:FF:000001">
    <property type="entry name" value="Diguanylate cyclase domain protein"/>
    <property type="match status" value="1"/>
</dbReference>
<dbReference type="NCBIfam" id="TIGR00229">
    <property type="entry name" value="sensory_box"/>
    <property type="match status" value="1"/>
</dbReference>
<feature type="domain" description="PAS" evidence="7">
    <location>
        <begin position="192"/>
        <end position="245"/>
    </location>
</feature>
<organism evidence="10 11">
    <name type="scientific">Allochromatium palmeri</name>
    <dbReference type="NCBI Taxonomy" id="231048"/>
    <lineage>
        <taxon>Bacteria</taxon>
        <taxon>Pseudomonadati</taxon>
        <taxon>Pseudomonadota</taxon>
        <taxon>Gammaproteobacteria</taxon>
        <taxon>Chromatiales</taxon>
        <taxon>Chromatiaceae</taxon>
        <taxon>Allochromatium</taxon>
    </lineage>
</organism>
<dbReference type="InterPro" id="IPR001789">
    <property type="entry name" value="Sig_transdc_resp-reg_receiver"/>
</dbReference>
<evidence type="ECO:0000259" key="8">
    <source>
        <dbReference type="PROSITE" id="PS50113"/>
    </source>
</evidence>
<dbReference type="GO" id="GO:0052621">
    <property type="term" value="F:diguanylate cyclase activity"/>
    <property type="evidence" value="ECO:0007669"/>
    <property type="project" value="UniProtKB-EC"/>
</dbReference>
<evidence type="ECO:0000256" key="5">
    <source>
        <dbReference type="SAM" id="Coils"/>
    </source>
</evidence>
<evidence type="ECO:0000256" key="2">
    <source>
        <dbReference type="ARBA" id="ARBA00012528"/>
    </source>
</evidence>
<dbReference type="InterPro" id="IPR029787">
    <property type="entry name" value="Nucleotide_cyclase"/>
</dbReference>
<dbReference type="PANTHER" id="PTHR45138">
    <property type="entry name" value="REGULATORY COMPONENTS OF SENSORY TRANSDUCTION SYSTEM"/>
    <property type="match status" value="1"/>
</dbReference>
<dbReference type="EMBL" id="WNKT01000080">
    <property type="protein sequence ID" value="MTW23137.1"/>
    <property type="molecule type" value="Genomic_DNA"/>
</dbReference>
<dbReference type="GO" id="GO:0000160">
    <property type="term" value="P:phosphorelay signal transduction system"/>
    <property type="evidence" value="ECO:0007669"/>
    <property type="project" value="InterPro"/>
</dbReference>
<dbReference type="InterPro" id="IPR000014">
    <property type="entry name" value="PAS"/>
</dbReference>
<comment type="catalytic activity">
    <reaction evidence="3">
        <text>2 GTP = 3',3'-c-di-GMP + 2 diphosphate</text>
        <dbReference type="Rhea" id="RHEA:24898"/>
        <dbReference type="ChEBI" id="CHEBI:33019"/>
        <dbReference type="ChEBI" id="CHEBI:37565"/>
        <dbReference type="ChEBI" id="CHEBI:58805"/>
        <dbReference type="EC" id="2.7.7.65"/>
    </reaction>
</comment>
<reference evidence="10 11" key="1">
    <citation type="submission" date="2019-11" db="EMBL/GenBank/DDBJ databases">
        <title>Whole-genome sequence of the anaerobic purple sulfur bacterium Allochromatium palmeri DSM 15591.</title>
        <authorList>
            <person name="Kyndt J.A."/>
            <person name="Meyer T.E."/>
        </authorList>
    </citation>
    <scope>NUCLEOTIDE SEQUENCE [LARGE SCALE GENOMIC DNA]</scope>
    <source>
        <strain evidence="10 11">DSM 15591</strain>
    </source>
</reference>
<dbReference type="SUPFAM" id="SSF52172">
    <property type="entry name" value="CheY-like"/>
    <property type="match status" value="1"/>
</dbReference>
<dbReference type="PANTHER" id="PTHR45138:SF9">
    <property type="entry name" value="DIGUANYLATE CYCLASE DGCM-RELATED"/>
    <property type="match status" value="1"/>
</dbReference>
<dbReference type="Gene3D" id="3.30.70.270">
    <property type="match status" value="1"/>
</dbReference>
<proteinExistence type="predicted"/>
<dbReference type="SMART" id="SM00091">
    <property type="entry name" value="PAS"/>
    <property type="match status" value="1"/>
</dbReference>
<evidence type="ECO:0000259" key="6">
    <source>
        <dbReference type="PROSITE" id="PS50110"/>
    </source>
</evidence>
<dbReference type="Proteomes" id="UP000434044">
    <property type="component" value="Unassembled WGS sequence"/>
</dbReference>
<keyword evidence="4" id="KW-0597">Phosphoprotein</keyword>
<keyword evidence="5" id="KW-0175">Coiled coil</keyword>
<keyword evidence="11" id="KW-1185">Reference proteome</keyword>
<sequence>MNANYVILCIDDEETILDSLSMELSGCFPGVELELVQDNAEAEELARELLAEGLEIPVVVCDYIMPGRKGDEVLAAIHAIAPKARTVMLTGQSSLDGVTKAINRANLYRYIAKPWDRDDLILTLQGALESYVQDATIQRQNAELKELNEGLERKVEERTAELRAANAELAEANRTSNQYLDIIDQHVLICRIDKAGAIVYVSEAFCRKSGFERQELIGRNYWQTLYFNLSESRIREIMTTLERGETWQGEIRHQSKDGRDYWVHEIVSPDLVDESLVLGFTSIRQDITDKKAVEELSITDALTGLYNRRHFNSVLERELGRAREDGQRLAFAIFDVDHFKAYNDNHGHAAGDEVLKRIGRLLNERYRRGRDYVFRIGGEEFAVLLTVRRPDEAEAAAAGLVAAVEALELPHGHSPVSPCITISLGLRLISPDEAPVTVDQVFTEADTRLYRAKAGGRNRYVL</sequence>
<dbReference type="SMART" id="SM00448">
    <property type="entry name" value="REC"/>
    <property type="match status" value="1"/>
</dbReference>
<dbReference type="GO" id="GO:0005886">
    <property type="term" value="C:plasma membrane"/>
    <property type="evidence" value="ECO:0007669"/>
    <property type="project" value="TreeGrafter"/>
</dbReference>
<dbReference type="OrthoDB" id="73375at2"/>
<dbReference type="CDD" id="cd01949">
    <property type="entry name" value="GGDEF"/>
    <property type="match status" value="1"/>
</dbReference>
<dbReference type="Pfam" id="PF00072">
    <property type="entry name" value="Response_reg"/>
    <property type="match status" value="1"/>
</dbReference>
<dbReference type="InterPro" id="IPR000700">
    <property type="entry name" value="PAS-assoc_C"/>
</dbReference>
<dbReference type="GO" id="GO:0043709">
    <property type="term" value="P:cell adhesion involved in single-species biofilm formation"/>
    <property type="evidence" value="ECO:0007669"/>
    <property type="project" value="TreeGrafter"/>
</dbReference>
<dbReference type="Gene3D" id="3.30.450.20">
    <property type="entry name" value="PAS domain"/>
    <property type="match status" value="1"/>
</dbReference>
<dbReference type="PROSITE" id="PS50112">
    <property type="entry name" value="PAS"/>
    <property type="match status" value="1"/>
</dbReference>
<dbReference type="InterPro" id="IPR035965">
    <property type="entry name" value="PAS-like_dom_sf"/>
</dbReference>
<evidence type="ECO:0000256" key="3">
    <source>
        <dbReference type="ARBA" id="ARBA00034247"/>
    </source>
</evidence>
<dbReference type="InterPro" id="IPR050469">
    <property type="entry name" value="Diguanylate_Cyclase"/>
</dbReference>
<name>A0A6N8EKP9_9GAMM</name>
<evidence type="ECO:0000313" key="10">
    <source>
        <dbReference type="EMBL" id="MTW23137.1"/>
    </source>
</evidence>
<dbReference type="InterPro" id="IPR000160">
    <property type="entry name" value="GGDEF_dom"/>
</dbReference>
<evidence type="ECO:0000259" key="7">
    <source>
        <dbReference type="PROSITE" id="PS50112"/>
    </source>
</evidence>
<gene>
    <name evidence="10" type="ORF">GJ668_19040</name>
</gene>
<dbReference type="SMART" id="SM00267">
    <property type="entry name" value="GGDEF"/>
    <property type="match status" value="1"/>
</dbReference>
<dbReference type="InterPro" id="IPR043128">
    <property type="entry name" value="Rev_trsase/Diguanyl_cyclase"/>
</dbReference>
<evidence type="ECO:0000259" key="9">
    <source>
        <dbReference type="PROSITE" id="PS50887"/>
    </source>
</evidence>
<dbReference type="Pfam" id="PF13426">
    <property type="entry name" value="PAS_9"/>
    <property type="match status" value="1"/>
</dbReference>
<dbReference type="GO" id="GO:1902201">
    <property type="term" value="P:negative regulation of bacterial-type flagellum-dependent cell motility"/>
    <property type="evidence" value="ECO:0007669"/>
    <property type="project" value="TreeGrafter"/>
</dbReference>
<dbReference type="RefSeq" id="WP_155451678.1">
    <property type="nucleotide sequence ID" value="NZ_WNKT01000080.1"/>
</dbReference>
<dbReference type="AlphaFoldDB" id="A0A6N8EKP9"/>
<comment type="cofactor">
    <cofactor evidence="1">
        <name>Mg(2+)</name>
        <dbReference type="ChEBI" id="CHEBI:18420"/>
    </cofactor>
</comment>
<dbReference type="PROSITE" id="PS50113">
    <property type="entry name" value="PAC"/>
    <property type="match status" value="1"/>
</dbReference>
<accession>A0A6N8EKP9</accession>
<dbReference type="SUPFAM" id="SSF55785">
    <property type="entry name" value="PYP-like sensor domain (PAS domain)"/>
    <property type="match status" value="1"/>
</dbReference>
<feature type="domain" description="PAC" evidence="8">
    <location>
        <begin position="247"/>
        <end position="299"/>
    </location>
</feature>
<feature type="domain" description="Response regulatory" evidence="6">
    <location>
        <begin position="6"/>
        <end position="128"/>
    </location>
</feature>
<feature type="domain" description="GGDEF" evidence="9">
    <location>
        <begin position="327"/>
        <end position="462"/>
    </location>
</feature>
<evidence type="ECO:0000256" key="1">
    <source>
        <dbReference type="ARBA" id="ARBA00001946"/>
    </source>
</evidence>
<feature type="coiled-coil region" evidence="5">
    <location>
        <begin position="134"/>
        <end position="182"/>
    </location>
</feature>
<feature type="modified residue" description="4-aspartylphosphate" evidence="4">
    <location>
        <position position="62"/>
    </location>
</feature>
<evidence type="ECO:0000256" key="4">
    <source>
        <dbReference type="PROSITE-ProRule" id="PRU00169"/>
    </source>
</evidence>
<dbReference type="PROSITE" id="PS50887">
    <property type="entry name" value="GGDEF"/>
    <property type="match status" value="1"/>
</dbReference>
<dbReference type="InterPro" id="IPR011006">
    <property type="entry name" value="CheY-like_superfamily"/>
</dbReference>
<comment type="caution">
    <text evidence="10">The sequence shown here is derived from an EMBL/GenBank/DDBJ whole genome shotgun (WGS) entry which is preliminary data.</text>
</comment>